<protein>
    <submittedName>
        <fullName evidence="2">Uncharacterized protein</fullName>
    </submittedName>
</protein>
<gene>
    <name evidence="2" type="ORF">BN14_02467</name>
</gene>
<dbReference type="EMBL" id="CAOJ01003342">
    <property type="protein sequence ID" value="CCO28472.1"/>
    <property type="molecule type" value="Genomic_DNA"/>
</dbReference>
<feature type="compositionally biased region" description="Polar residues" evidence="1">
    <location>
        <begin position="51"/>
        <end position="60"/>
    </location>
</feature>
<evidence type="ECO:0000313" key="3">
    <source>
        <dbReference type="Proteomes" id="UP000012065"/>
    </source>
</evidence>
<organism evidence="2 3">
    <name type="scientific">Thanatephorus cucumeris (strain AG1-IB / isolate 7/3/14)</name>
    <name type="common">Lettuce bottom rot fungus</name>
    <name type="synonym">Rhizoctonia solani</name>
    <dbReference type="NCBI Taxonomy" id="1108050"/>
    <lineage>
        <taxon>Eukaryota</taxon>
        <taxon>Fungi</taxon>
        <taxon>Dikarya</taxon>
        <taxon>Basidiomycota</taxon>
        <taxon>Agaricomycotina</taxon>
        <taxon>Agaricomycetes</taxon>
        <taxon>Cantharellales</taxon>
        <taxon>Ceratobasidiaceae</taxon>
        <taxon>Rhizoctonia</taxon>
        <taxon>Rhizoctonia solani AG-1</taxon>
    </lineage>
</organism>
<sequence length="175" mass="19414">MAAASLAFDIVDKKGLEVLLLASLLSFQDQSEEYRTRAAAAEATSGGLRAYQSTSAGNPTPTLPPKPGEALVVKLQSSHKREPNEIVVGSEGAVDEYVDLACNLLQDETMLFIMIRALDPSQVQRVVQVAEETKRTRRRARYEEELHQYLRYEDEKTSEPKGPKVIRLDGSPPKE</sequence>
<reference evidence="2 3" key="1">
    <citation type="journal article" date="2013" name="J. Biotechnol.">
        <title>Establishment and interpretation of the genome sequence of the phytopathogenic fungus Rhizoctonia solani AG1-IB isolate 7/3/14.</title>
        <authorList>
            <person name="Wibberg D.W."/>
            <person name="Jelonek L.J."/>
            <person name="Rupp O.R."/>
            <person name="Hennig M.H."/>
            <person name="Eikmeyer F.E."/>
            <person name="Goesmann A.G."/>
            <person name="Hartmann A.H."/>
            <person name="Borriss R.B."/>
            <person name="Grosch R.G."/>
            <person name="Puehler A.P."/>
            <person name="Schlueter A.S."/>
        </authorList>
    </citation>
    <scope>NUCLEOTIDE SEQUENCE [LARGE SCALE GENOMIC DNA]</scope>
    <source>
        <strain evidence="3">AG1-IB / isolate 7/3/14</strain>
    </source>
</reference>
<evidence type="ECO:0000256" key="1">
    <source>
        <dbReference type="SAM" id="MobiDB-lite"/>
    </source>
</evidence>
<comment type="caution">
    <text evidence="2">The sequence shown here is derived from an EMBL/GenBank/DDBJ whole genome shotgun (WGS) entry which is preliminary data.</text>
</comment>
<proteinExistence type="predicted"/>
<accession>M5BXM6</accession>
<name>M5BXM6_THACB</name>
<dbReference type="AlphaFoldDB" id="M5BXM6"/>
<evidence type="ECO:0000313" key="2">
    <source>
        <dbReference type="EMBL" id="CCO28472.1"/>
    </source>
</evidence>
<feature type="region of interest" description="Disordered" evidence="1">
    <location>
        <begin position="152"/>
        <end position="175"/>
    </location>
</feature>
<feature type="region of interest" description="Disordered" evidence="1">
    <location>
        <begin position="46"/>
        <end position="67"/>
    </location>
</feature>
<feature type="compositionally biased region" description="Basic and acidic residues" evidence="1">
    <location>
        <begin position="152"/>
        <end position="162"/>
    </location>
</feature>
<dbReference type="HOGENOM" id="CLU_1533603_0_0_1"/>
<dbReference type="Proteomes" id="UP000012065">
    <property type="component" value="Unassembled WGS sequence"/>
</dbReference>